<evidence type="ECO:0000256" key="4">
    <source>
        <dbReference type="ARBA" id="ARBA00022598"/>
    </source>
</evidence>
<feature type="active site" evidence="11">
    <location>
        <position position="276"/>
    </location>
</feature>
<evidence type="ECO:0000259" key="14">
    <source>
        <dbReference type="PROSITE" id="PS50975"/>
    </source>
</evidence>
<dbReference type="UniPathway" id="UPA00219"/>
<dbReference type="InterPro" id="IPR005905">
    <property type="entry name" value="D_ala_D_ala"/>
</dbReference>
<keyword evidence="5 13" id="KW-0547">Nucleotide-binding</keyword>
<dbReference type="GO" id="GO:0046872">
    <property type="term" value="F:metal ion binding"/>
    <property type="evidence" value="ECO:0007669"/>
    <property type="project" value="UniProtKB-KW"/>
</dbReference>
<keyword evidence="4 10" id="KW-0436">Ligase</keyword>
<dbReference type="Pfam" id="PF07478">
    <property type="entry name" value="Dala_Dala_lig_C"/>
    <property type="match status" value="1"/>
</dbReference>
<dbReference type="STRING" id="1453497.AT15_06830"/>
<comment type="caution">
    <text evidence="15">The sequence shown here is derived from an EMBL/GenBank/DDBJ whole genome shotgun (WGS) entry which is preliminary data.</text>
</comment>
<comment type="catalytic activity">
    <reaction evidence="10">
        <text>2 D-alanine + ATP = D-alanyl-D-alanine + ADP + phosphate + H(+)</text>
        <dbReference type="Rhea" id="RHEA:11224"/>
        <dbReference type="ChEBI" id="CHEBI:15378"/>
        <dbReference type="ChEBI" id="CHEBI:30616"/>
        <dbReference type="ChEBI" id="CHEBI:43474"/>
        <dbReference type="ChEBI" id="CHEBI:57416"/>
        <dbReference type="ChEBI" id="CHEBI:57822"/>
        <dbReference type="ChEBI" id="CHEBI:456216"/>
        <dbReference type="EC" id="6.3.2.4"/>
    </reaction>
</comment>
<dbReference type="GO" id="GO:0009252">
    <property type="term" value="P:peptidoglycan biosynthetic process"/>
    <property type="evidence" value="ECO:0007669"/>
    <property type="project" value="UniProtKB-UniRule"/>
</dbReference>
<evidence type="ECO:0000256" key="8">
    <source>
        <dbReference type="ARBA" id="ARBA00022984"/>
    </source>
</evidence>
<dbReference type="InterPro" id="IPR013815">
    <property type="entry name" value="ATP_grasp_subdomain_1"/>
</dbReference>
<evidence type="ECO:0000256" key="12">
    <source>
        <dbReference type="PIRSR" id="PIRSR039102-3"/>
    </source>
</evidence>
<dbReference type="GO" id="GO:0008716">
    <property type="term" value="F:D-alanine-D-alanine ligase activity"/>
    <property type="evidence" value="ECO:0007669"/>
    <property type="project" value="UniProtKB-UniRule"/>
</dbReference>
<dbReference type="GO" id="GO:0008360">
    <property type="term" value="P:regulation of cell shape"/>
    <property type="evidence" value="ECO:0007669"/>
    <property type="project" value="UniProtKB-KW"/>
</dbReference>
<comment type="similarity">
    <text evidence="2 10">Belongs to the D-alanine--D-alanine ligase family.</text>
</comment>
<dbReference type="PANTHER" id="PTHR23132:SF23">
    <property type="entry name" value="D-ALANINE--D-ALANINE LIGASE B"/>
    <property type="match status" value="1"/>
</dbReference>
<evidence type="ECO:0000256" key="7">
    <source>
        <dbReference type="ARBA" id="ARBA00022960"/>
    </source>
</evidence>
<organism evidence="15 16">
    <name type="scientific">Kosmotoga arenicorallina S304</name>
    <dbReference type="NCBI Taxonomy" id="1453497"/>
    <lineage>
        <taxon>Bacteria</taxon>
        <taxon>Thermotogati</taxon>
        <taxon>Thermotogota</taxon>
        <taxon>Thermotogae</taxon>
        <taxon>Kosmotogales</taxon>
        <taxon>Kosmotogaceae</taxon>
        <taxon>Kosmotoga</taxon>
    </lineage>
</organism>
<dbReference type="GO" id="GO:0071555">
    <property type="term" value="P:cell wall organization"/>
    <property type="evidence" value="ECO:0007669"/>
    <property type="project" value="UniProtKB-KW"/>
</dbReference>
<dbReference type="Gene3D" id="3.30.470.20">
    <property type="entry name" value="ATP-grasp fold, B domain"/>
    <property type="match status" value="1"/>
</dbReference>
<reference evidence="15 16" key="1">
    <citation type="submission" date="2014-02" db="EMBL/GenBank/DDBJ databases">
        <title>Kosmotoga genome sequencing.</title>
        <authorList>
            <person name="Pollo S.M."/>
            <person name="Charchuk R."/>
            <person name="Nesbo C.L."/>
        </authorList>
    </citation>
    <scope>NUCLEOTIDE SEQUENCE [LARGE SCALE GENOMIC DNA]</scope>
    <source>
        <strain evidence="15 16">S304</strain>
    </source>
</reference>
<gene>
    <name evidence="10" type="primary">ddl</name>
    <name evidence="15" type="ORF">AT15_06830</name>
</gene>
<keyword evidence="12" id="KW-0460">Magnesium</keyword>
<evidence type="ECO:0000256" key="9">
    <source>
        <dbReference type="ARBA" id="ARBA00023316"/>
    </source>
</evidence>
<dbReference type="PANTHER" id="PTHR23132">
    <property type="entry name" value="D-ALANINE--D-ALANINE LIGASE"/>
    <property type="match status" value="1"/>
</dbReference>
<dbReference type="Gene3D" id="3.40.50.20">
    <property type="match status" value="1"/>
</dbReference>
<keyword evidence="9 10" id="KW-0961">Cell wall biogenesis/degradation</keyword>
<evidence type="ECO:0000256" key="6">
    <source>
        <dbReference type="ARBA" id="ARBA00022840"/>
    </source>
</evidence>
<dbReference type="SUPFAM" id="SSF56059">
    <property type="entry name" value="Glutathione synthetase ATP-binding domain-like"/>
    <property type="match status" value="1"/>
</dbReference>
<keyword evidence="12" id="KW-0464">Manganese</keyword>
<dbReference type="Pfam" id="PF01820">
    <property type="entry name" value="Dala_Dala_lig_N"/>
    <property type="match status" value="1"/>
</dbReference>
<dbReference type="HAMAP" id="MF_00047">
    <property type="entry name" value="Dala_Dala_lig"/>
    <property type="match status" value="1"/>
</dbReference>
<comment type="pathway">
    <text evidence="10">Cell wall biogenesis; peptidoglycan biosynthesis.</text>
</comment>
<feature type="binding site" evidence="12">
    <location>
        <position position="265"/>
    </location>
    <ligand>
        <name>Mg(2+)</name>
        <dbReference type="ChEBI" id="CHEBI:18420"/>
        <label>2</label>
    </ligand>
</feature>
<feature type="domain" description="ATP-grasp" evidence="14">
    <location>
        <begin position="101"/>
        <end position="298"/>
    </location>
</feature>
<dbReference type="NCBIfam" id="NF002378">
    <property type="entry name" value="PRK01372.1"/>
    <property type="match status" value="1"/>
</dbReference>
<dbReference type="InterPro" id="IPR016185">
    <property type="entry name" value="PreATP-grasp_dom_sf"/>
</dbReference>
<comment type="subcellular location">
    <subcellularLocation>
        <location evidence="1 10">Cytoplasm</location>
    </subcellularLocation>
</comment>
<dbReference type="InterPro" id="IPR011127">
    <property type="entry name" value="Dala_Dala_lig_N"/>
</dbReference>
<dbReference type="PROSITE" id="PS50975">
    <property type="entry name" value="ATP_GRASP"/>
    <property type="match status" value="1"/>
</dbReference>
<feature type="active site" evidence="11">
    <location>
        <position position="142"/>
    </location>
</feature>
<dbReference type="Proteomes" id="UP000077339">
    <property type="component" value="Unassembled WGS sequence"/>
</dbReference>
<protein>
    <recommendedName>
        <fullName evidence="10">D-alanine--D-alanine ligase</fullName>
        <ecNumber evidence="10">6.3.2.4</ecNumber>
    </recommendedName>
    <alternativeName>
        <fullName evidence="10">D-Ala-D-Ala ligase</fullName>
    </alternativeName>
    <alternativeName>
        <fullName evidence="10">D-alanylalanine synthetase</fullName>
    </alternativeName>
</protein>
<dbReference type="OrthoDB" id="9813261at2"/>
<sequence>MREKVLVIYGGFSLERKISLISGQRVSRALKKLGYQVTAFDLQRENLTSLLNLKGHDLAFIALHGKFGEDGKVQSLLDLLGIKYTGSNALTSAICFNKNITYRLTNGITSQPKHIKLSSCNDAEISNWKHFPAIVKPNAEGSSIGIELIRDPKMLKSSLIKATRSYGEVLLEEFISGRELSISVLEMNARPVVLPILEINPKRDFYDYEAKYTRGLTEFTVPASLSANQVRRLEELSCDIFSSLGCRHMIRIDGIFSEDEFYFLEVNTIPGLTELSDLPQSATAFGMNFEELINTIVREALEEKEVPQWNKCMEQL</sequence>
<evidence type="ECO:0000256" key="1">
    <source>
        <dbReference type="ARBA" id="ARBA00004496"/>
    </source>
</evidence>
<dbReference type="InterPro" id="IPR011095">
    <property type="entry name" value="Dala_Dala_lig_C"/>
</dbReference>
<proteinExistence type="inferred from homology"/>
<dbReference type="AlphaFoldDB" id="A0A176K1Y6"/>
<comment type="cofactor">
    <cofactor evidence="12">
        <name>Mg(2+)</name>
        <dbReference type="ChEBI" id="CHEBI:18420"/>
    </cofactor>
    <cofactor evidence="12">
        <name>Mn(2+)</name>
        <dbReference type="ChEBI" id="CHEBI:29035"/>
    </cofactor>
    <text evidence="12">Binds 2 magnesium or manganese ions per subunit.</text>
</comment>
<evidence type="ECO:0000256" key="3">
    <source>
        <dbReference type="ARBA" id="ARBA00022490"/>
    </source>
</evidence>
<dbReference type="InterPro" id="IPR000291">
    <property type="entry name" value="D-Ala_lig_Van_CS"/>
</dbReference>
<dbReference type="Gene3D" id="3.30.1490.20">
    <property type="entry name" value="ATP-grasp fold, A domain"/>
    <property type="match status" value="1"/>
</dbReference>
<dbReference type="SUPFAM" id="SSF52440">
    <property type="entry name" value="PreATP-grasp domain"/>
    <property type="match status" value="1"/>
</dbReference>
<dbReference type="EMBL" id="JFHK01000004">
    <property type="protein sequence ID" value="OAA31205.1"/>
    <property type="molecule type" value="Genomic_DNA"/>
</dbReference>
<keyword evidence="6 13" id="KW-0067">ATP-binding</keyword>
<dbReference type="GO" id="GO:0005737">
    <property type="term" value="C:cytoplasm"/>
    <property type="evidence" value="ECO:0007669"/>
    <property type="project" value="UniProtKB-SubCell"/>
</dbReference>
<feature type="binding site" evidence="12">
    <location>
        <position position="265"/>
    </location>
    <ligand>
        <name>Mg(2+)</name>
        <dbReference type="ChEBI" id="CHEBI:18420"/>
        <label>1</label>
    </ligand>
</feature>
<evidence type="ECO:0000256" key="5">
    <source>
        <dbReference type="ARBA" id="ARBA00022741"/>
    </source>
</evidence>
<dbReference type="InterPro" id="IPR011761">
    <property type="entry name" value="ATP-grasp"/>
</dbReference>
<feature type="binding site" evidence="12">
    <location>
        <position position="267"/>
    </location>
    <ligand>
        <name>Mg(2+)</name>
        <dbReference type="ChEBI" id="CHEBI:18420"/>
        <label>2</label>
    </ligand>
</feature>
<keyword evidence="8 10" id="KW-0573">Peptidoglycan synthesis</keyword>
<dbReference type="NCBIfam" id="TIGR01205">
    <property type="entry name" value="D_ala_D_alaTIGR"/>
    <property type="match status" value="1"/>
</dbReference>
<evidence type="ECO:0000256" key="11">
    <source>
        <dbReference type="PIRSR" id="PIRSR039102-1"/>
    </source>
</evidence>
<dbReference type="PROSITE" id="PS00844">
    <property type="entry name" value="DALA_DALA_LIGASE_2"/>
    <property type="match status" value="1"/>
</dbReference>
<keyword evidence="12" id="KW-0479">Metal-binding</keyword>
<dbReference type="PIRSF" id="PIRSF039102">
    <property type="entry name" value="Ddl/VanB"/>
    <property type="match status" value="1"/>
</dbReference>
<dbReference type="GO" id="GO:0005524">
    <property type="term" value="F:ATP binding"/>
    <property type="evidence" value="ECO:0007669"/>
    <property type="project" value="UniProtKB-UniRule"/>
</dbReference>
<name>A0A176K1Y6_9BACT</name>
<feature type="active site" evidence="11">
    <location>
        <position position="15"/>
    </location>
</feature>
<dbReference type="RefSeq" id="WP_068346153.1">
    <property type="nucleotide sequence ID" value="NZ_JFHK01000004.1"/>
</dbReference>
<keyword evidence="3 10" id="KW-0963">Cytoplasm</keyword>
<evidence type="ECO:0000256" key="10">
    <source>
        <dbReference type="HAMAP-Rule" id="MF_00047"/>
    </source>
</evidence>
<evidence type="ECO:0000313" key="16">
    <source>
        <dbReference type="Proteomes" id="UP000077339"/>
    </source>
</evidence>
<keyword evidence="7 10" id="KW-0133">Cell shape</keyword>
<evidence type="ECO:0000256" key="2">
    <source>
        <dbReference type="ARBA" id="ARBA00010871"/>
    </source>
</evidence>
<evidence type="ECO:0000256" key="13">
    <source>
        <dbReference type="PROSITE-ProRule" id="PRU00409"/>
    </source>
</evidence>
<feature type="binding site" evidence="12">
    <location>
        <position position="253"/>
    </location>
    <ligand>
        <name>Mg(2+)</name>
        <dbReference type="ChEBI" id="CHEBI:18420"/>
        <label>1</label>
    </ligand>
</feature>
<dbReference type="EC" id="6.3.2.4" evidence="10"/>
<accession>A0A176K1Y6</accession>
<comment type="function">
    <text evidence="10">Cell wall formation.</text>
</comment>
<dbReference type="PATRIC" id="fig|1453497.3.peg.1363"/>
<keyword evidence="16" id="KW-1185">Reference proteome</keyword>
<dbReference type="PROSITE" id="PS00843">
    <property type="entry name" value="DALA_DALA_LIGASE_1"/>
    <property type="match status" value="1"/>
</dbReference>
<evidence type="ECO:0000313" key="15">
    <source>
        <dbReference type="EMBL" id="OAA31205.1"/>
    </source>
</evidence>